<protein>
    <recommendedName>
        <fullName evidence="3">DUF1491 family protein</fullName>
    </recommendedName>
</protein>
<dbReference type="OrthoDB" id="9809136at2"/>
<proteinExistence type="predicted"/>
<accession>A0A0H3G644</accession>
<dbReference type="AlphaFoldDB" id="A0A0H3G644"/>
<evidence type="ECO:0000313" key="1">
    <source>
        <dbReference type="EMBL" id="AEH62610.1"/>
    </source>
</evidence>
<dbReference type="KEGG" id="zmm:Zmob_0769"/>
<evidence type="ECO:0000313" key="2">
    <source>
        <dbReference type="Proteomes" id="UP000001494"/>
    </source>
</evidence>
<evidence type="ECO:0008006" key="3">
    <source>
        <dbReference type="Google" id="ProtNLM"/>
    </source>
</evidence>
<dbReference type="Proteomes" id="UP000001494">
    <property type="component" value="Chromosome"/>
</dbReference>
<dbReference type="HOGENOM" id="CLU_146719_1_0_5"/>
<dbReference type="Gene3D" id="3.40.1530.20">
    <property type="entry name" value="Protein of unknown function (DUF1491)"/>
    <property type="match status" value="1"/>
</dbReference>
<name>A0A0H3G644_ZYMMA</name>
<dbReference type="InterPro" id="IPR009964">
    <property type="entry name" value="DUF1491"/>
</dbReference>
<gene>
    <name evidence="1" type="ordered locus">Zmob_0769</name>
</gene>
<dbReference type="RefSeq" id="WP_014500702.1">
    <property type="nucleotide sequence ID" value="NC_017262.1"/>
</dbReference>
<dbReference type="eggNOG" id="COG5447">
    <property type="taxonomic scope" value="Bacteria"/>
</dbReference>
<organism evidence="1 2">
    <name type="scientific">Zymomonas mobilis subsp. mobilis (strain ATCC 10988 / DSM 424 / LMG 404 / NCIMB 8938 / NRRL B-806 / ZM1)</name>
    <dbReference type="NCBI Taxonomy" id="555217"/>
    <lineage>
        <taxon>Bacteria</taxon>
        <taxon>Pseudomonadati</taxon>
        <taxon>Pseudomonadota</taxon>
        <taxon>Alphaproteobacteria</taxon>
        <taxon>Sphingomonadales</taxon>
        <taxon>Zymomonadaceae</taxon>
        <taxon>Zymomonas</taxon>
    </lineage>
</organism>
<sequence length="112" mass="12677">MTEPRLATHILVKALLRQMDTAGQSMMVLKKGEAEAGSLILVITEQGRPLYLLERAFLPEGRYGWGRAAIAENADESEFTRYIDKRKRFDPDLWIIELEGRQSESLALSLLA</sequence>
<dbReference type="Pfam" id="PF07372">
    <property type="entry name" value="DUF1491"/>
    <property type="match status" value="1"/>
</dbReference>
<reference evidence="1 2" key="1">
    <citation type="journal article" date="2011" name="J. Bacteriol.">
        <title>Genome sequence of the ethanol-producing Zymomonas mobilis subsp. mobilis lectotype strain ATCC 10988.</title>
        <authorList>
            <person name="Pappas K.M."/>
            <person name="Kouvelis V.N."/>
            <person name="Saunders E."/>
            <person name="Brettin T.S."/>
            <person name="Bruce D."/>
            <person name="Detter C."/>
            <person name="Balakireva M."/>
            <person name="Han C.S."/>
            <person name="Savvakis G."/>
            <person name="Kyrpides N.C."/>
            <person name="Typas M.A."/>
        </authorList>
    </citation>
    <scope>NUCLEOTIDE SEQUENCE [LARGE SCALE GENOMIC DNA]</scope>
    <source>
        <strain evidence="2">ATCC 10988 / DSM 424 / CCUG 17860 / LMG 404 / NCIMB 8938 / NRRL B-806 / ZM1</strain>
    </source>
</reference>
<dbReference type="EMBL" id="CP002850">
    <property type="protein sequence ID" value="AEH62610.1"/>
    <property type="molecule type" value="Genomic_DNA"/>
</dbReference>